<dbReference type="AlphaFoldDB" id="A0A6G0Y6G7"/>
<name>A0A6G0Y6G7_APHCR</name>
<evidence type="ECO:0000313" key="1">
    <source>
        <dbReference type="EMBL" id="KAF0749862.1"/>
    </source>
</evidence>
<gene>
    <name evidence="1" type="ORF">FWK35_00013592</name>
</gene>
<comment type="caution">
    <text evidence="1">The sequence shown here is derived from an EMBL/GenBank/DDBJ whole genome shotgun (WGS) entry which is preliminary data.</text>
</comment>
<sequence length="147" mass="16741">MTCSAHTLNLVATTDTTKITDLNYKKISKSAFGKLSSFWNLLSRSIVASDLTFKICQCKLTIALDKLQGEKSCYLVYVAPTVITIRNLLMEQNHWVYCASLSKAIIKSLEKRYAFIFDLKDPKSKPYILAAVSHPKFKMVRMLIMKH</sequence>
<proteinExistence type="predicted"/>
<dbReference type="Proteomes" id="UP000478052">
    <property type="component" value="Unassembled WGS sequence"/>
</dbReference>
<reference evidence="1 2" key="1">
    <citation type="submission" date="2019-08" db="EMBL/GenBank/DDBJ databases">
        <title>Whole genome of Aphis craccivora.</title>
        <authorList>
            <person name="Voronova N.V."/>
            <person name="Shulinski R.S."/>
            <person name="Bandarenka Y.V."/>
            <person name="Zhorov D.G."/>
            <person name="Warner D."/>
        </authorList>
    </citation>
    <scope>NUCLEOTIDE SEQUENCE [LARGE SCALE GENOMIC DNA]</scope>
    <source>
        <strain evidence="1">180601</strain>
        <tissue evidence="1">Whole Body</tissue>
    </source>
</reference>
<evidence type="ECO:0000313" key="2">
    <source>
        <dbReference type="Proteomes" id="UP000478052"/>
    </source>
</evidence>
<organism evidence="1 2">
    <name type="scientific">Aphis craccivora</name>
    <name type="common">Cowpea aphid</name>
    <dbReference type="NCBI Taxonomy" id="307492"/>
    <lineage>
        <taxon>Eukaryota</taxon>
        <taxon>Metazoa</taxon>
        <taxon>Ecdysozoa</taxon>
        <taxon>Arthropoda</taxon>
        <taxon>Hexapoda</taxon>
        <taxon>Insecta</taxon>
        <taxon>Pterygota</taxon>
        <taxon>Neoptera</taxon>
        <taxon>Paraneoptera</taxon>
        <taxon>Hemiptera</taxon>
        <taxon>Sternorrhyncha</taxon>
        <taxon>Aphidomorpha</taxon>
        <taxon>Aphidoidea</taxon>
        <taxon>Aphididae</taxon>
        <taxon>Aphidini</taxon>
        <taxon>Aphis</taxon>
        <taxon>Aphis</taxon>
    </lineage>
</organism>
<keyword evidence="2" id="KW-1185">Reference proteome</keyword>
<dbReference type="OrthoDB" id="10476749at2759"/>
<protein>
    <recommendedName>
        <fullName evidence="3">Zinc finger BED domain-containing protein 1-like</fullName>
    </recommendedName>
</protein>
<accession>A0A6G0Y6G7</accession>
<dbReference type="EMBL" id="VUJU01005940">
    <property type="protein sequence ID" value="KAF0749862.1"/>
    <property type="molecule type" value="Genomic_DNA"/>
</dbReference>
<evidence type="ECO:0008006" key="3">
    <source>
        <dbReference type="Google" id="ProtNLM"/>
    </source>
</evidence>